<dbReference type="Gene3D" id="3.40.50.1820">
    <property type="entry name" value="alpha/beta hydrolase"/>
    <property type="match status" value="1"/>
</dbReference>
<keyword evidence="2" id="KW-0378">Hydrolase</keyword>
<dbReference type="InterPro" id="IPR029058">
    <property type="entry name" value="AB_hydrolase_fold"/>
</dbReference>
<protein>
    <submittedName>
        <fullName evidence="2">Alpha/beta fold hydrolase</fullName>
    </submittedName>
</protein>
<reference evidence="2 3" key="1">
    <citation type="submission" date="2021-01" db="EMBL/GenBank/DDBJ databases">
        <title>Identification and Characterization of Corynebacterium sp.</title>
        <authorList>
            <person name="Luo Q."/>
            <person name="Qu P."/>
            <person name="Chen Q."/>
        </authorList>
    </citation>
    <scope>NUCLEOTIDE SEQUENCE [LARGE SCALE GENOMIC DNA]</scope>
    <source>
        <strain evidence="2 3">MC-18</strain>
    </source>
</reference>
<organism evidence="2 3">
    <name type="scientific">Corynebacterium lipophilum</name>
    <dbReference type="NCBI Taxonomy" id="2804918"/>
    <lineage>
        <taxon>Bacteria</taxon>
        <taxon>Bacillati</taxon>
        <taxon>Actinomycetota</taxon>
        <taxon>Actinomycetes</taxon>
        <taxon>Mycobacteriales</taxon>
        <taxon>Corynebacteriaceae</taxon>
        <taxon>Corynebacterium</taxon>
    </lineage>
</organism>
<gene>
    <name evidence="2" type="ORF">JMN37_04520</name>
</gene>
<dbReference type="AlphaFoldDB" id="A0AAW5HWI1"/>
<comment type="caution">
    <text evidence="2">The sequence shown here is derived from an EMBL/GenBank/DDBJ whole genome shotgun (WGS) entry which is preliminary data.</text>
</comment>
<dbReference type="RefSeq" id="WP_252931137.1">
    <property type="nucleotide sequence ID" value="NZ_JAEUWV010000003.1"/>
</dbReference>
<evidence type="ECO:0000313" key="2">
    <source>
        <dbReference type="EMBL" id="MCO6394250.1"/>
    </source>
</evidence>
<accession>A0AAW5HWI1</accession>
<dbReference type="InterPro" id="IPR000073">
    <property type="entry name" value="AB_hydrolase_1"/>
</dbReference>
<name>A0AAW5HWI1_9CORY</name>
<evidence type="ECO:0000313" key="3">
    <source>
        <dbReference type="Proteomes" id="UP001205920"/>
    </source>
</evidence>
<dbReference type="Pfam" id="PF12697">
    <property type="entry name" value="Abhydrolase_6"/>
    <property type="match status" value="1"/>
</dbReference>
<proteinExistence type="predicted"/>
<feature type="domain" description="AB hydrolase-1" evidence="1">
    <location>
        <begin position="26"/>
        <end position="134"/>
    </location>
</feature>
<dbReference type="SUPFAM" id="SSF53474">
    <property type="entry name" value="alpha/beta-Hydrolases"/>
    <property type="match status" value="1"/>
</dbReference>
<sequence length="212" mass="22313">MALLSYVPRILPSPSTANSQTTGRIVVALHGTGSSPFVFRRLAHALEKHGIGLIAPGYGHRATAGIDASSKEIAAFLDSLAAQQVDVVGHSYGALIGLRAVQLSEIAARCGTIVGLGASWRGTHGIARLFPPRLVRVVAGDAFVELEHFREEPVAPSGTEIVSIVSDADRIVPAWSSRWGDVIEVPGVSHAALPLRTNEILAALRVVPSDHS</sequence>
<evidence type="ECO:0000259" key="1">
    <source>
        <dbReference type="Pfam" id="PF12697"/>
    </source>
</evidence>
<dbReference type="Proteomes" id="UP001205920">
    <property type="component" value="Unassembled WGS sequence"/>
</dbReference>
<dbReference type="EMBL" id="JAEUWV010000003">
    <property type="protein sequence ID" value="MCO6394250.1"/>
    <property type="molecule type" value="Genomic_DNA"/>
</dbReference>
<keyword evidence="3" id="KW-1185">Reference proteome</keyword>
<dbReference type="GO" id="GO:0016787">
    <property type="term" value="F:hydrolase activity"/>
    <property type="evidence" value="ECO:0007669"/>
    <property type="project" value="UniProtKB-KW"/>
</dbReference>